<comment type="pathway">
    <text evidence="2">Amino-acid biosynthesis; L-tryptophan biosynthesis; L-tryptophan from chorismate: step 1/5.</text>
</comment>
<evidence type="ECO:0000256" key="11">
    <source>
        <dbReference type="ARBA" id="ARBA00023141"/>
    </source>
</evidence>
<evidence type="ECO:0000256" key="2">
    <source>
        <dbReference type="ARBA" id="ARBA00004873"/>
    </source>
</evidence>
<comment type="similarity">
    <text evidence="3">Belongs to the anthranilate synthase component I family.</text>
</comment>
<evidence type="ECO:0000256" key="8">
    <source>
        <dbReference type="ARBA" id="ARBA00022723"/>
    </source>
</evidence>
<dbReference type="InterPro" id="IPR005256">
    <property type="entry name" value="Anth_synth_I_PabB"/>
</dbReference>
<evidence type="ECO:0000256" key="13">
    <source>
        <dbReference type="ARBA" id="ARBA00025634"/>
    </source>
</evidence>
<dbReference type="EC" id="4.1.3.27" evidence="5"/>
<proteinExistence type="inferred from homology"/>
<dbReference type="GO" id="GO:0046872">
    <property type="term" value="F:metal ion binding"/>
    <property type="evidence" value="ECO:0007669"/>
    <property type="project" value="UniProtKB-KW"/>
</dbReference>
<keyword evidence="12 17" id="KW-0456">Lyase</keyword>
<evidence type="ECO:0000256" key="7">
    <source>
        <dbReference type="ARBA" id="ARBA00022605"/>
    </source>
</evidence>
<protein>
    <recommendedName>
        <fullName evidence="6">Anthranilate synthase component 1</fullName>
        <ecNumber evidence="5">4.1.3.27</ecNumber>
    </recommendedName>
</protein>
<dbReference type="InterPro" id="IPR019999">
    <property type="entry name" value="Anth_synth_I-like"/>
</dbReference>
<dbReference type="PANTHER" id="PTHR11236:SF48">
    <property type="entry name" value="ISOCHORISMATE SYNTHASE MENF"/>
    <property type="match status" value="1"/>
</dbReference>
<comment type="subunit">
    <text evidence="4">Heterotetramer consisting of two non-identical subunits: a beta subunit (TrpG) and a large alpha subunit (TrpE).</text>
</comment>
<evidence type="ECO:0000256" key="5">
    <source>
        <dbReference type="ARBA" id="ARBA00012266"/>
    </source>
</evidence>
<evidence type="ECO:0000256" key="1">
    <source>
        <dbReference type="ARBA" id="ARBA00001946"/>
    </source>
</evidence>
<feature type="domain" description="Chorismate-utilising enzyme C-terminal" evidence="15">
    <location>
        <begin position="331"/>
        <end position="584"/>
    </location>
</feature>
<dbReference type="EMBL" id="VSSQ01000347">
    <property type="protein sequence ID" value="MPL92090.1"/>
    <property type="molecule type" value="Genomic_DNA"/>
</dbReference>
<keyword evidence="7" id="KW-0028">Amino-acid biosynthesis</keyword>
<dbReference type="InterPro" id="IPR006805">
    <property type="entry name" value="Anth_synth_I_N"/>
</dbReference>
<comment type="cofactor">
    <cofactor evidence="1">
        <name>Mg(2+)</name>
        <dbReference type="ChEBI" id="CHEBI:18420"/>
    </cofactor>
</comment>
<evidence type="ECO:0000256" key="10">
    <source>
        <dbReference type="ARBA" id="ARBA00022842"/>
    </source>
</evidence>
<reference evidence="17" key="1">
    <citation type="submission" date="2019-08" db="EMBL/GenBank/DDBJ databases">
        <authorList>
            <person name="Kucharzyk K."/>
            <person name="Murdoch R.W."/>
            <person name="Higgins S."/>
            <person name="Loffler F."/>
        </authorList>
    </citation>
    <scope>NUCLEOTIDE SEQUENCE</scope>
</reference>
<name>A0A644VLM3_9ZZZZ</name>
<keyword evidence="11" id="KW-0057">Aromatic amino acid biosynthesis</keyword>
<evidence type="ECO:0000256" key="4">
    <source>
        <dbReference type="ARBA" id="ARBA00011575"/>
    </source>
</evidence>
<evidence type="ECO:0000256" key="3">
    <source>
        <dbReference type="ARBA" id="ARBA00009562"/>
    </source>
</evidence>
<accession>A0A644VLM3</accession>
<gene>
    <name evidence="17" type="primary">trpE_7</name>
    <name evidence="17" type="ORF">SDC9_38187</name>
</gene>
<keyword evidence="9" id="KW-0822">Tryptophan biosynthesis</keyword>
<keyword evidence="8" id="KW-0479">Metal-binding</keyword>
<evidence type="ECO:0000313" key="17">
    <source>
        <dbReference type="EMBL" id="MPL92090.1"/>
    </source>
</evidence>
<feature type="domain" description="Anthranilate synthase component I N-terminal" evidence="16">
    <location>
        <begin position="140"/>
        <end position="281"/>
    </location>
</feature>
<dbReference type="AlphaFoldDB" id="A0A644VLM3"/>
<dbReference type="GO" id="GO:0000162">
    <property type="term" value="P:L-tryptophan biosynthetic process"/>
    <property type="evidence" value="ECO:0007669"/>
    <property type="project" value="UniProtKB-UniPathway"/>
</dbReference>
<dbReference type="Pfam" id="PF00425">
    <property type="entry name" value="Chorismate_bind"/>
    <property type="match status" value="1"/>
</dbReference>
<evidence type="ECO:0000256" key="12">
    <source>
        <dbReference type="ARBA" id="ARBA00023239"/>
    </source>
</evidence>
<dbReference type="Pfam" id="PF04715">
    <property type="entry name" value="Anth_synt_I_N"/>
    <property type="match status" value="1"/>
</dbReference>
<dbReference type="InterPro" id="IPR005801">
    <property type="entry name" value="ADC_synthase"/>
</dbReference>
<dbReference type="GO" id="GO:0004049">
    <property type="term" value="F:anthranilate synthase activity"/>
    <property type="evidence" value="ECO:0007669"/>
    <property type="project" value="UniProtKB-EC"/>
</dbReference>
<comment type="function">
    <text evidence="13">Part of a heterotetrameric complex that catalyzes the two-step biosynthesis of anthranilate, an intermediate in the biosynthesis of L-tryptophan. In the first step, the glutamine-binding beta subunit (TrpG) of anthranilate synthase (AS) provides the glutamine amidotransferase activity which generates ammonia as a substrate that, along with chorismate, is used in the second step, catalyzed by the large alpha subunit of AS (TrpE) to produce anthranilate. In the absence of TrpG, TrpE can synthesize anthranilate directly from chorismate and high concentrations of ammonia.</text>
</comment>
<dbReference type="InterPro" id="IPR015890">
    <property type="entry name" value="Chorismate_C"/>
</dbReference>
<comment type="caution">
    <text evidence="17">The sequence shown here is derived from an EMBL/GenBank/DDBJ whole genome shotgun (WGS) entry which is preliminary data.</text>
</comment>
<dbReference type="PANTHER" id="PTHR11236">
    <property type="entry name" value="AMINOBENZOATE/ANTHRANILATE SYNTHASE"/>
    <property type="match status" value="1"/>
</dbReference>
<evidence type="ECO:0000256" key="9">
    <source>
        <dbReference type="ARBA" id="ARBA00022822"/>
    </source>
</evidence>
<dbReference type="Gene3D" id="3.60.120.10">
    <property type="entry name" value="Anthranilate synthase"/>
    <property type="match status" value="1"/>
</dbReference>
<sequence>MRLQRVRDAGNRTEMQFDKWTTEGAVKSSSLESILQRNICVIDEECVGILLEITGVFSVKQGGTAGLYTCPCKRTGVLFFKLGDGYLFCEHMPEVACKIGNRLFYYKKEKRKMLNLTLEEVKKYKKDYTAVPVCQELFADMTTPIAFLQAVRESSNNYFLLESLEGGEKWGRYSFVGYDPIVRIKAKDKVVEVKNMATVKLFAEDPIKCIRDILKEYKVPKIQGIPPLTGGFVGYFSYDFIQYCEPSLHFDPAKATEHPDFDLMLFDKIVAFDHLQQKIFIIVNVKTDDVDVNYHKAEREIKAIQQMLEKPINFPKYVPAKLGPMQCNQTKEEYAANLAKISNYIKNGDIFQAVYSQQFSADYDQSLFNVYRLLRTSNPSQYMVFMKNDDVEIAGSSPETLVKVVDRTITSMPIAGTRPRGKTEQEDLELEAELLRDEKEVAEHNMLVDLGRNDVGRVSEFGSVKVPDYKIINKFSQVMHITSRVTGTLKDGMDSVDALCSVFPAGTLSGAPKIRACEIIDELEPNRRGIYGGGMGYLDFAGNMDICITIRTAVKHKGKVYVQAGGGIVADSVPATEYTETLNKAGAVFKALEASTKER</sequence>
<comment type="catalytic activity">
    <reaction evidence="14">
        <text>chorismate + L-glutamine = anthranilate + pyruvate + L-glutamate + H(+)</text>
        <dbReference type="Rhea" id="RHEA:21732"/>
        <dbReference type="ChEBI" id="CHEBI:15361"/>
        <dbReference type="ChEBI" id="CHEBI:15378"/>
        <dbReference type="ChEBI" id="CHEBI:16567"/>
        <dbReference type="ChEBI" id="CHEBI:29748"/>
        <dbReference type="ChEBI" id="CHEBI:29985"/>
        <dbReference type="ChEBI" id="CHEBI:58359"/>
        <dbReference type="EC" id="4.1.3.27"/>
    </reaction>
</comment>
<dbReference type="UniPathway" id="UPA00035">
    <property type="reaction ID" value="UER00040"/>
</dbReference>
<evidence type="ECO:0000256" key="6">
    <source>
        <dbReference type="ARBA" id="ARBA00020653"/>
    </source>
</evidence>
<dbReference type="SUPFAM" id="SSF56322">
    <property type="entry name" value="ADC synthase"/>
    <property type="match status" value="1"/>
</dbReference>
<dbReference type="PRINTS" id="PR00095">
    <property type="entry name" value="ANTSNTHASEI"/>
</dbReference>
<evidence type="ECO:0000259" key="15">
    <source>
        <dbReference type="Pfam" id="PF00425"/>
    </source>
</evidence>
<dbReference type="NCBIfam" id="TIGR00564">
    <property type="entry name" value="trpE_most"/>
    <property type="match status" value="1"/>
</dbReference>
<evidence type="ECO:0000256" key="14">
    <source>
        <dbReference type="ARBA" id="ARBA00047683"/>
    </source>
</evidence>
<organism evidence="17">
    <name type="scientific">bioreactor metagenome</name>
    <dbReference type="NCBI Taxonomy" id="1076179"/>
    <lineage>
        <taxon>unclassified sequences</taxon>
        <taxon>metagenomes</taxon>
        <taxon>ecological metagenomes</taxon>
    </lineage>
</organism>
<keyword evidence="10" id="KW-0460">Magnesium</keyword>
<evidence type="ECO:0000259" key="16">
    <source>
        <dbReference type="Pfam" id="PF04715"/>
    </source>
</evidence>